<dbReference type="InterPro" id="IPR037548">
    <property type="entry name" value="Bqt4"/>
</dbReference>
<evidence type="ECO:0000313" key="6">
    <source>
        <dbReference type="Proteomes" id="UP001161017"/>
    </source>
</evidence>
<feature type="region of interest" description="Disordered" evidence="3">
    <location>
        <begin position="161"/>
        <end position="368"/>
    </location>
</feature>
<dbReference type="GO" id="GO:0030435">
    <property type="term" value="P:sporulation resulting in formation of a cellular spore"/>
    <property type="evidence" value="ECO:0007669"/>
    <property type="project" value="UniProtKB-KW"/>
</dbReference>
<feature type="compositionally biased region" description="Low complexity" evidence="3">
    <location>
        <begin position="275"/>
        <end position="290"/>
    </location>
</feature>
<dbReference type="GO" id="GO:0070197">
    <property type="term" value="P:meiotic attachment of telomere to nuclear envelope"/>
    <property type="evidence" value="ECO:0007669"/>
    <property type="project" value="InterPro"/>
</dbReference>
<keyword evidence="2" id="KW-0183">Conidiation</keyword>
<gene>
    <name evidence="5" type="ORF">OHK93_005657</name>
</gene>
<feature type="domain" description="HTH APSES-type" evidence="4">
    <location>
        <begin position="57"/>
        <end position="166"/>
    </location>
</feature>
<evidence type="ECO:0000259" key="4">
    <source>
        <dbReference type="PROSITE" id="PS51299"/>
    </source>
</evidence>
<dbReference type="InterPro" id="IPR018004">
    <property type="entry name" value="KilA/APSES_HTH"/>
</dbReference>
<dbReference type="SMART" id="SM01252">
    <property type="entry name" value="KilA-N"/>
    <property type="match status" value="1"/>
</dbReference>
<dbReference type="Proteomes" id="UP001161017">
    <property type="component" value="Unassembled WGS sequence"/>
</dbReference>
<dbReference type="GO" id="GO:0048315">
    <property type="term" value="P:conidium formation"/>
    <property type="evidence" value="ECO:0007669"/>
    <property type="project" value="UniProtKB-KW"/>
</dbReference>
<keyword evidence="6" id="KW-1185">Reference proteome</keyword>
<accession>A0AA43QIT1</accession>
<sequence>MTPKQVNGDAQRPLPKRRNPLLALDATPEHSELIGLRRLGQTDLKVRPGQVGLVSATKPENLGPFDYAHLRAPLPENLKGSERRSRDGFVSATGMFKAAFPWAKHAEEAAEKEHVKSLESVSQDEVAGNVWISEHYAIELADDYGIVPWIHALLDPAPIPSASEDPKTKSISPPPKFKFTAGDKAHLPQTNGTPARGARAGTPKARGRPKAGSPEKRASPQKSMKKPRATKAAKEANAAVSREANASLQAALDGAASVADSESVGDDKVKINVKTNVETNGDTETTTTNVKIEMPKEVAELPLPENPEEMIEKAKEMVEEARKTDGQGSSTNSKRKAEELDDEDDDKSDGEEQPAKRTRLLEQQVKKQKIRTRAIIGVTATLVIG</sequence>
<dbReference type="GO" id="GO:1990862">
    <property type="term" value="C:nuclear membrane complex Bqt3-Bqt4"/>
    <property type="evidence" value="ECO:0007669"/>
    <property type="project" value="InterPro"/>
</dbReference>
<dbReference type="EMBL" id="JAPUFD010000003">
    <property type="protein sequence ID" value="MDI1486429.1"/>
    <property type="molecule type" value="Genomic_DNA"/>
</dbReference>
<dbReference type="AlphaFoldDB" id="A0AA43QIT1"/>
<name>A0AA43QIT1_9LECA</name>
<comment type="caution">
    <text evidence="5">The sequence shown here is derived from an EMBL/GenBank/DDBJ whole genome shotgun (WGS) entry which is preliminary data.</text>
</comment>
<dbReference type="GO" id="GO:0044820">
    <property type="term" value="P:mitotic telomere tethering at nuclear periphery"/>
    <property type="evidence" value="ECO:0007669"/>
    <property type="project" value="TreeGrafter"/>
</dbReference>
<feature type="compositionally biased region" description="Basic and acidic residues" evidence="3">
    <location>
        <begin position="310"/>
        <end position="325"/>
    </location>
</feature>
<dbReference type="InterPro" id="IPR036887">
    <property type="entry name" value="HTH_APSES_sf"/>
</dbReference>
<evidence type="ECO:0000313" key="5">
    <source>
        <dbReference type="EMBL" id="MDI1486429.1"/>
    </source>
</evidence>
<reference evidence="5" key="1">
    <citation type="journal article" date="2023" name="Genome Biol. Evol.">
        <title>First Whole Genome Sequence and Flow Cytometry Genome Size Data for the Lichen-Forming Fungus Ramalina farinacea (Ascomycota).</title>
        <authorList>
            <person name="Llewellyn T."/>
            <person name="Mian S."/>
            <person name="Hill R."/>
            <person name="Leitch I.J."/>
            <person name="Gaya E."/>
        </authorList>
    </citation>
    <scope>NUCLEOTIDE SEQUENCE</scope>
    <source>
        <strain evidence="5">LIQ254RAFAR</strain>
    </source>
</reference>
<organism evidence="5 6">
    <name type="scientific">Ramalina farinacea</name>
    <dbReference type="NCBI Taxonomy" id="258253"/>
    <lineage>
        <taxon>Eukaryota</taxon>
        <taxon>Fungi</taxon>
        <taxon>Dikarya</taxon>
        <taxon>Ascomycota</taxon>
        <taxon>Pezizomycotina</taxon>
        <taxon>Lecanoromycetes</taxon>
        <taxon>OSLEUM clade</taxon>
        <taxon>Lecanoromycetidae</taxon>
        <taxon>Lecanorales</taxon>
        <taxon>Lecanorineae</taxon>
        <taxon>Ramalinaceae</taxon>
        <taxon>Ramalina</taxon>
    </lineage>
</organism>
<evidence type="ECO:0000256" key="2">
    <source>
        <dbReference type="ARBA" id="ARBA00023321"/>
    </source>
</evidence>
<keyword evidence="1" id="KW-0749">Sporulation</keyword>
<dbReference type="SUPFAM" id="SSF54616">
    <property type="entry name" value="DNA-binding domain of Mlu1-box binding protein MBP1"/>
    <property type="match status" value="1"/>
</dbReference>
<dbReference type="GO" id="GO:0003677">
    <property type="term" value="F:DNA binding"/>
    <property type="evidence" value="ECO:0007669"/>
    <property type="project" value="InterPro"/>
</dbReference>
<dbReference type="PANTHER" id="PTHR38044:SF1">
    <property type="entry name" value="BOUQUET FORMATION PROTEIN 4"/>
    <property type="match status" value="1"/>
</dbReference>
<feature type="compositionally biased region" description="Acidic residues" evidence="3">
    <location>
        <begin position="339"/>
        <end position="352"/>
    </location>
</feature>
<dbReference type="PROSITE" id="PS51299">
    <property type="entry name" value="HTH_APSES"/>
    <property type="match status" value="1"/>
</dbReference>
<evidence type="ECO:0000256" key="1">
    <source>
        <dbReference type="ARBA" id="ARBA00022969"/>
    </source>
</evidence>
<evidence type="ECO:0000256" key="3">
    <source>
        <dbReference type="SAM" id="MobiDB-lite"/>
    </source>
</evidence>
<dbReference type="InterPro" id="IPR003163">
    <property type="entry name" value="Tscrpt_reg_HTH_APSES-type"/>
</dbReference>
<feature type="region of interest" description="Disordered" evidence="3">
    <location>
        <begin position="1"/>
        <end position="26"/>
    </location>
</feature>
<dbReference type="PANTHER" id="PTHR38044">
    <property type="entry name" value="BOUQUET FORMATION PROTEIN 4"/>
    <property type="match status" value="1"/>
</dbReference>
<protein>
    <recommendedName>
        <fullName evidence="4">HTH APSES-type domain-containing protein</fullName>
    </recommendedName>
</protein>
<feature type="compositionally biased region" description="Low complexity" evidence="3">
    <location>
        <begin position="235"/>
        <end position="244"/>
    </location>
</feature>
<proteinExistence type="predicted"/>